<dbReference type="GO" id="GO:0006508">
    <property type="term" value="P:proteolysis"/>
    <property type="evidence" value="ECO:0007669"/>
    <property type="project" value="UniProtKB-KW"/>
</dbReference>
<evidence type="ECO:0000313" key="9">
    <source>
        <dbReference type="EMBL" id="AOY55938.1"/>
    </source>
</evidence>
<dbReference type="STRING" id="535712.A4Z71_02865"/>
<dbReference type="SUPFAM" id="SSF143081">
    <property type="entry name" value="BB1717-like"/>
    <property type="match status" value="1"/>
</dbReference>
<keyword evidence="10" id="KW-1185">Reference proteome</keyword>
<dbReference type="KEGG" id="rpla:A4Z71_02865"/>
<dbReference type="Proteomes" id="UP000243784">
    <property type="component" value="Chromosome"/>
</dbReference>
<protein>
    <recommendedName>
        <fullName evidence="8">Abasic site processing protein</fullName>
        <ecNumber evidence="8">3.4.-.-</ecNumber>
    </recommendedName>
</protein>
<evidence type="ECO:0000256" key="4">
    <source>
        <dbReference type="ARBA" id="ARBA00022801"/>
    </source>
</evidence>
<dbReference type="PANTHER" id="PTHR13604:SF0">
    <property type="entry name" value="ABASIC SITE PROCESSING PROTEIN HMCES"/>
    <property type="match status" value="1"/>
</dbReference>
<keyword evidence="5" id="KW-0190">Covalent protein-DNA linkage</keyword>
<evidence type="ECO:0000256" key="5">
    <source>
        <dbReference type="ARBA" id="ARBA00023124"/>
    </source>
</evidence>
<dbReference type="EC" id="3.4.-.-" evidence="8"/>
<gene>
    <name evidence="9" type="ORF">A4Z71_02865</name>
</gene>
<evidence type="ECO:0000313" key="10">
    <source>
        <dbReference type="Proteomes" id="UP000243784"/>
    </source>
</evidence>
<dbReference type="GO" id="GO:0003697">
    <property type="term" value="F:single-stranded DNA binding"/>
    <property type="evidence" value="ECO:0007669"/>
    <property type="project" value="InterPro"/>
</dbReference>
<name>A0A1D9DYP3_9MICO</name>
<accession>A0A1D9DYP3</accession>
<keyword evidence="4 8" id="KW-0378">Hydrolase</keyword>
<dbReference type="AlphaFoldDB" id="A0A1D9DYP3"/>
<dbReference type="EMBL" id="CP015208">
    <property type="protein sequence ID" value="AOY55938.1"/>
    <property type="molecule type" value="Genomic_DNA"/>
</dbReference>
<evidence type="ECO:0000256" key="6">
    <source>
        <dbReference type="ARBA" id="ARBA00023125"/>
    </source>
</evidence>
<dbReference type="PANTHER" id="PTHR13604">
    <property type="entry name" value="DC12-RELATED"/>
    <property type="match status" value="1"/>
</dbReference>
<reference evidence="9 10" key="1">
    <citation type="journal article" date="2016" name="Biochim. Biophys. Acta">
        <title>Photochemical characterization of actinorhodopsin and its functional existence in the natural host.</title>
        <authorList>
            <person name="Nakamura S."/>
            <person name="Kikukawa T."/>
            <person name="Tamogami J."/>
            <person name="Kamiya M."/>
            <person name="Aizawa T."/>
            <person name="Hahn M.W."/>
            <person name="Ihara K."/>
            <person name="Kamo N."/>
            <person name="Demura M."/>
        </authorList>
    </citation>
    <scope>NUCLEOTIDE SEQUENCE [LARGE SCALE GENOMIC DNA]</scope>
    <source>
        <strain evidence="9 10">MWH-Dar1</strain>
    </source>
</reference>
<dbReference type="Gene3D" id="3.90.1680.10">
    <property type="entry name" value="SOS response associated peptidase-like"/>
    <property type="match status" value="1"/>
</dbReference>
<keyword evidence="3" id="KW-0227">DNA damage</keyword>
<keyword evidence="7" id="KW-0456">Lyase</keyword>
<evidence type="ECO:0000256" key="7">
    <source>
        <dbReference type="ARBA" id="ARBA00023239"/>
    </source>
</evidence>
<evidence type="ECO:0000256" key="3">
    <source>
        <dbReference type="ARBA" id="ARBA00022763"/>
    </source>
</evidence>
<keyword evidence="6" id="KW-0238">DNA-binding</keyword>
<sequence>MCGRFVVAKTVGELLTIFEADEIVGEHPGPRFNVAPTQPISILVDRAFEKDEAGIPVGELSRELHVARWGLVPRWAKSPTEHAPLINGRIETILEKPSFKDSVVRQRCVIPASGYYEWQVGADGSKQPFYIHAGNDGMFALAGLYEWWRDDSKAADDPSRWLLSATTLTKDSAPELAHIHDRNPVLLTPETFESWLDPLHSGNAQLLAEVSRGSDLVAAEALFHKVAADVGKVSNDYPELTRAI</sequence>
<keyword evidence="2 8" id="KW-0645">Protease</keyword>
<comment type="similarity">
    <text evidence="1 8">Belongs to the SOS response-associated peptidase family.</text>
</comment>
<dbReference type="InterPro" id="IPR003738">
    <property type="entry name" value="SRAP"/>
</dbReference>
<evidence type="ECO:0000256" key="2">
    <source>
        <dbReference type="ARBA" id="ARBA00022670"/>
    </source>
</evidence>
<dbReference type="Pfam" id="PF02586">
    <property type="entry name" value="SRAP"/>
    <property type="match status" value="1"/>
</dbReference>
<dbReference type="GO" id="GO:0106300">
    <property type="term" value="P:protein-DNA covalent cross-linking repair"/>
    <property type="evidence" value="ECO:0007669"/>
    <property type="project" value="InterPro"/>
</dbReference>
<evidence type="ECO:0000256" key="1">
    <source>
        <dbReference type="ARBA" id="ARBA00008136"/>
    </source>
</evidence>
<proteinExistence type="inferred from homology"/>
<evidence type="ECO:0000256" key="8">
    <source>
        <dbReference type="RuleBase" id="RU364100"/>
    </source>
</evidence>
<dbReference type="GO" id="GO:0016829">
    <property type="term" value="F:lyase activity"/>
    <property type="evidence" value="ECO:0007669"/>
    <property type="project" value="UniProtKB-KW"/>
</dbReference>
<organism evidence="9 10">
    <name type="scientific">Candidatus Rhodoluna planktonica</name>
    <dbReference type="NCBI Taxonomy" id="535712"/>
    <lineage>
        <taxon>Bacteria</taxon>
        <taxon>Bacillati</taxon>
        <taxon>Actinomycetota</taxon>
        <taxon>Actinomycetes</taxon>
        <taxon>Micrococcales</taxon>
        <taxon>Microbacteriaceae</taxon>
        <taxon>Luna cluster</taxon>
        <taxon>Luna-1 subcluster</taxon>
        <taxon>Rhodoluna</taxon>
    </lineage>
</organism>
<dbReference type="GO" id="GO:0008233">
    <property type="term" value="F:peptidase activity"/>
    <property type="evidence" value="ECO:0007669"/>
    <property type="project" value="UniProtKB-KW"/>
</dbReference>
<dbReference type="InterPro" id="IPR036590">
    <property type="entry name" value="SRAP-like"/>
</dbReference>